<accession>A0ABW0N6T7</accession>
<name>A0ABW0N6T7_9ACTN</name>
<dbReference type="Proteomes" id="UP001595956">
    <property type="component" value="Unassembled WGS sequence"/>
</dbReference>
<evidence type="ECO:0000313" key="1">
    <source>
        <dbReference type="EMBL" id="MFC5494978.1"/>
    </source>
</evidence>
<protein>
    <submittedName>
        <fullName evidence="1">Uncharacterized protein</fullName>
    </submittedName>
</protein>
<dbReference type="EMBL" id="JBHSMD010000006">
    <property type="protein sequence ID" value="MFC5494978.1"/>
    <property type="molecule type" value="Genomic_DNA"/>
</dbReference>
<organism evidence="1 2">
    <name type="scientific">Nocardioides caricicola</name>
    <dbReference type="NCBI Taxonomy" id="634770"/>
    <lineage>
        <taxon>Bacteria</taxon>
        <taxon>Bacillati</taxon>
        <taxon>Actinomycetota</taxon>
        <taxon>Actinomycetes</taxon>
        <taxon>Propionibacteriales</taxon>
        <taxon>Nocardioidaceae</taxon>
        <taxon>Nocardioides</taxon>
    </lineage>
</organism>
<dbReference type="RefSeq" id="WP_345174427.1">
    <property type="nucleotide sequence ID" value="NZ_BAABFQ010000005.1"/>
</dbReference>
<keyword evidence="2" id="KW-1185">Reference proteome</keyword>
<proteinExistence type="predicted"/>
<reference evidence="2" key="1">
    <citation type="journal article" date="2019" name="Int. J. Syst. Evol. Microbiol.">
        <title>The Global Catalogue of Microorganisms (GCM) 10K type strain sequencing project: providing services to taxonomists for standard genome sequencing and annotation.</title>
        <authorList>
            <consortium name="The Broad Institute Genomics Platform"/>
            <consortium name="The Broad Institute Genome Sequencing Center for Infectious Disease"/>
            <person name="Wu L."/>
            <person name="Ma J."/>
        </authorList>
    </citation>
    <scope>NUCLEOTIDE SEQUENCE [LARGE SCALE GENOMIC DNA]</scope>
    <source>
        <strain evidence="2">KACC 13778</strain>
    </source>
</reference>
<comment type="caution">
    <text evidence="1">The sequence shown here is derived from an EMBL/GenBank/DDBJ whole genome shotgun (WGS) entry which is preliminary data.</text>
</comment>
<gene>
    <name evidence="1" type="ORF">ACFPKY_17840</name>
</gene>
<evidence type="ECO:0000313" key="2">
    <source>
        <dbReference type="Proteomes" id="UP001595956"/>
    </source>
</evidence>
<sequence>MNSTKTWMTAQTPSAFGMPICGHAFTVSARAAEAGNAATTKLVMRDRVAVIADSFGDDNRGLAQSYVPGTSAWSPPTC</sequence>